<protein>
    <submittedName>
        <fullName evidence="3">Putative peptidoglycan binding domain-containing protein</fullName>
    </submittedName>
</protein>
<dbReference type="AlphaFoldDB" id="A0A1G7GZK7"/>
<dbReference type="SUPFAM" id="SSF47090">
    <property type="entry name" value="PGBD-like"/>
    <property type="match status" value="1"/>
</dbReference>
<gene>
    <name evidence="3" type="ORF">SAMN04488567_3003</name>
</gene>
<evidence type="ECO:0000313" key="4">
    <source>
        <dbReference type="Proteomes" id="UP000198922"/>
    </source>
</evidence>
<dbReference type="InterPro" id="IPR036366">
    <property type="entry name" value="PGBDSf"/>
</dbReference>
<dbReference type="Proteomes" id="UP000198922">
    <property type="component" value="Unassembled WGS sequence"/>
</dbReference>
<sequence length="120" mass="12797">MISAYCFAAALAASVAVTAPGAQAALGMEPPEVARAQLLLDHLGYDPGDIDGREGPRLAAAIAAYQRDHGMAVTGRLDRALAHRLLDHVARQPSQALRATAPPRMGFHQRFAWPSRMGGW</sequence>
<reference evidence="4" key="1">
    <citation type="submission" date="2016-10" db="EMBL/GenBank/DDBJ databases">
        <authorList>
            <person name="Varghese N."/>
            <person name="Submissions S."/>
        </authorList>
    </citation>
    <scope>NUCLEOTIDE SEQUENCE [LARGE SCALE GENOMIC DNA]</scope>
    <source>
        <strain evidence="4">DSM 21424</strain>
    </source>
</reference>
<feature type="signal peptide" evidence="1">
    <location>
        <begin position="1"/>
        <end position="24"/>
    </location>
</feature>
<proteinExistence type="predicted"/>
<keyword evidence="4" id="KW-1185">Reference proteome</keyword>
<accession>A0A1G7GZK7</accession>
<dbReference type="OrthoDB" id="5395100at2"/>
<dbReference type="InterPro" id="IPR002477">
    <property type="entry name" value="Peptidoglycan-bd-like"/>
</dbReference>
<dbReference type="STRING" id="521013.SAMN04488567_3003"/>
<dbReference type="RefSeq" id="WP_090113337.1">
    <property type="nucleotide sequence ID" value="NZ_FNAT01000005.1"/>
</dbReference>
<evidence type="ECO:0000313" key="3">
    <source>
        <dbReference type="EMBL" id="SDE93610.1"/>
    </source>
</evidence>
<dbReference type="Pfam" id="PF01471">
    <property type="entry name" value="PG_binding_1"/>
    <property type="match status" value="1"/>
</dbReference>
<feature type="chain" id="PRO_5011632034" evidence="1">
    <location>
        <begin position="25"/>
        <end position="120"/>
    </location>
</feature>
<evidence type="ECO:0000259" key="2">
    <source>
        <dbReference type="Pfam" id="PF01471"/>
    </source>
</evidence>
<dbReference type="Gene3D" id="1.10.101.10">
    <property type="entry name" value="PGBD-like superfamily/PGBD"/>
    <property type="match status" value="1"/>
</dbReference>
<dbReference type="InterPro" id="IPR036365">
    <property type="entry name" value="PGBD-like_sf"/>
</dbReference>
<name>A0A1G7GZK7_9RHOB</name>
<feature type="domain" description="Peptidoglycan binding-like" evidence="2">
    <location>
        <begin position="31"/>
        <end position="81"/>
    </location>
</feature>
<keyword evidence="1" id="KW-0732">Signal</keyword>
<evidence type="ECO:0000256" key="1">
    <source>
        <dbReference type="SAM" id="SignalP"/>
    </source>
</evidence>
<organism evidence="3 4">
    <name type="scientific">Limimaricola pyoseonensis</name>
    <dbReference type="NCBI Taxonomy" id="521013"/>
    <lineage>
        <taxon>Bacteria</taxon>
        <taxon>Pseudomonadati</taxon>
        <taxon>Pseudomonadota</taxon>
        <taxon>Alphaproteobacteria</taxon>
        <taxon>Rhodobacterales</taxon>
        <taxon>Paracoccaceae</taxon>
        <taxon>Limimaricola</taxon>
    </lineage>
</organism>
<dbReference type="EMBL" id="FNAT01000005">
    <property type="protein sequence ID" value="SDE93610.1"/>
    <property type="molecule type" value="Genomic_DNA"/>
</dbReference>